<proteinExistence type="predicted"/>
<dbReference type="AlphaFoldDB" id="A0A9N9QUE0"/>
<gene>
    <name evidence="1" type="ORF">DIATSA_LOCUS1690</name>
</gene>
<reference evidence="1" key="1">
    <citation type="submission" date="2021-12" db="EMBL/GenBank/DDBJ databases">
        <authorList>
            <person name="King R."/>
        </authorList>
    </citation>
    <scope>NUCLEOTIDE SEQUENCE</scope>
</reference>
<sequence>MDIFAKFCKNSTRCSICSESHNYKECHKYSYDAMCGICKGNHIAISIEWPSKKQKIEENRNKFQTRTYANVATINEKYFPPLIKDKITHPDVSSKLNSDIMLNIIVESVVKLISFNKNNDKSTQNIKEVLIETIKNNKI</sequence>
<organism evidence="1 2">
    <name type="scientific">Diatraea saccharalis</name>
    <name type="common">sugarcane borer</name>
    <dbReference type="NCBI Taxonomy" id="40085"/>
    <lineage>
        <taxon>Eukaryota</taxon>
        <taxon>Metazoa</taxon>
        <taxon>Ecdysozoa</taxon>
        <taxon>Arthropoda</taxon>
        <taxon>Hexapoda</taxon>
        <taxon>Insecta</taxon>
        <taxon>Pterygota</taxon>
        <taxon>Neoptera</taxon>
        <taxon>Endopterygota</taxon>
        <taxon>Lepidoptera</taxon>
        <taxon>Glossata</taxon>
        <taxon>Ditrysia</taxon>
        <taxon>Pyraloidea</taxon>
        <taxon>Crambidae</taxon>
        <taxon>Crambinae</taxon>
        <taxon>Diatraea</taxon>
    </lineage>
</organism>
<dbReference type="EMBL" id="OU893342">
    <property type="protein sequence ID" value="CAG9783523.1"/>
    <property type="molecule type" value="Genomic_DNA"/>
</dbReference>
<keyword evidence="2" id="KW-1185">Reference proteome</keyword>
<dbReference type="OrthoDB" id="10044176at2759"/>
<reference evidence="1" key="2">
    <citation type="submission" date="2022-10" db="EMBL/GenBank/DDBJ databases">
        <authorList>
            <consortium name="ENA_rothamsted_submissions"/>
            <consortium name="culmorum"/>
            <person name="King R."/>
        </authorList>
    </citation>
    <scope>NUCLEOTIDE SEQUENCE</scope>
</reference>
<evidence type="ECO:0000313" key="1">
    <source>
        <dbReference type="EMBL" id="CAG9783523.1"/>
    </source>
</evidence>
<protein>
    <submittedName>
        <fullName evidence="1">Uncharacterized protein</fullName>
    </submittedName>
</protein>
<name>A0A9N9QUE0_9NEOP</name>
<evidence type="ECO:0000313" key="2">
    <source>
        <dbReference type="Proteomes" id="UP001153714"/>
    </source>
</evidence>
<dbReference type="Proteomes" id="UP001153714">
    <property type="component" value="Chromosome 11"/>
</dbReference>
<accession>A0A9N9QUE0</accession>